<sequence>MAITARSARSRTSVPQHSPVLEIIRAALRDAATAPTVFDALDLTGDALRRLADIAREEARDA</sequence>
<keyword evidence="2" id="KW-1185">Reference proteome</keyword>
<comment type="caution">
    <text evidence="1">The sequence shown here is derived from an EMBL/GenBank/DDBJ whole genome shotgun (WGS) entry which is preliminary data.</text>
</comment>
<protein>
    <submittedName>
        <fullName evidence="1">Uncharacterized protein</fullName>
    </submittedName>
</protein>
<name>A0A7W9WQV1_9BURK</name>
<gene>
    <name evidence="1" type="ORF">F4827_000346</name>
</gene>
<dbReference type="EMBL" id="JACHBW010000001">
    <property type="protein sequence ID" value="MBB6100542.1"/>
    <property type="molecule type" value="Genomic_DNA"/>
</dbReference>
<dbReference type="Proteomes" id="UP000571554">
    <property type="component" value="Unassembled WGS sequence"/>
</dbReference>
<proteinExistence type="predicted"/>
<organism evidence="1 2">
    <name type="scientific">Paraburkholderia bannensis</name>
    <dbReference type="NCBI Taxonomy" id="765414"/>
    <lineage>
        <taxon>Bacteria</taxon>
        <taxon>Pseudomonadati</taxon>
        <taxon>Pseudomonadota</taxon>
        <taxon>Betaproteobacteria</taxon>
        <taxon>Burkholderiales</taxon>
        <taxon>Burkholderiaceae</taxon>
        <taxon>Paraburkholderia</taxon>
    </lineage>
</organism>
<evidence type="ECO:0000313" key="2">
    <source>
        <dbReference type="Proteomes" id="UP000571554"/>
    </source>
</evidence>
<evidence type="ECO:0000313" key="1">
    <source>
        <dbReference type="EMBL" id="MBB6100542.1"/>
    </source>
</evidence>
<accession>A0A7W9WQV1</accession>
<dbReference type="RefSeq" id="WP_183721394.1">
    <property type="nucleotide sequence ID" value="NZ_JACHBW010000001.1"/>
</dbReference>
<reference evidence="1 2" key="1">
    <citation type="submission" date="2020-08" db="EMBL/GenBank/DDBJ databases">
        <title>Above-ground endophytic microbial communities from plants in different locations in the United States.</title>
        <authorList>
            <person name="Frank C."/>
        </authorList>
    </citation>
    <scope>NUCLEOTIDE SEQUENCE [LARGE SCALE GENOMIC DNA]</scope>
    <source>
        <strain evidence="1 2">WP4_2_2</strain>
    </source>
</reference>
<dbReference type="AlphaFoldDB" id="A0A7W9WQV1"/>